<evidence type="ECO:0008006" key="3">
    <source>
        <dbReference type="Google" id="ProtNLM"/>
    </source>
</evidence>
<name>A0ABV8D983_9BURK</name>
<comment type="caution">
    <text evidence="1">The sequence shown here is derived from an EMBL/GenBank/DDBJ whole genome shotgun (WGS) entry which is preliminary data.</text>
</comment>
<gene>
    <name evidence="1" type="ORF">ACFOW3_10745</name>
</gene>
<evidence type="ECO:0000313" key="2">
    <source>
        <dbReference type="Proteomes" id="UP001595693"/>
    </source>
</evidence>
<dbReference type="EMBL" id="JBHSAJ010000027">
    <property type="protein sequence ID" value="MFC3935104.1"/>
    <property type="molecule type" value="Genomic_DNA"/>
</dbReference>
<sequence length="43" mass="4636">MQGGVTLVTWRRPDVQNAVDASTARTSALAAEGLLLRRALLQE</sequence>
<accession>A0ABV8D983</accession>
<proteinExistence type="predicted"/>
<protein>
    <recommendedName>
        <fullName evidence="3">Enoyl-CoA hydratase</fullName>
    </recommendedName>
</protein>
<keyword evidence="2" id="KW-1185">Reference proteome</keyword>
<dbReference type="RefSeq" id="WP_255354179.1">
    <property type="nucleotide sequence ID" value="NZ_JAMXAX010000084.1"/>
</dbReference>
<organism evidence="1 2">
    <name type="scientific">Acidovorax facilis</name>
    <dbReference type="NCBI Taxonomy" id="12917"/>
    <lineage>
        <taxon>Bacteria</taxon>
        <taxon>Pseudomonadati</taxon>
        <taxon>Pseudomonadota</taxon>
        <taxon>Betaproteobacteria</taxon>
        <taxon>Burkholderiales</taxon>
        <taxon>Comamonadaceae</taxon>
        <taxon>Acidovorax</taxon>
    </lineage>
</organism>
<dbReference type="Proteomes" id="UP001595693">
    <property type="component" value="Unassembled WGS sequence"/>
</dbReference>
<evidence type="ECO:0000313" key="1">
    <source>
        <dbReference type="EMBL" id="MFC3935104.1"/>
    </source>
</evidence>
<reference evidence="2" key="1">
    <citation type="journal article" date="2019" name="Int. J. Syst. Evol. Microbiol.">
        <title>The Global Catalogue of Microorganisms (GCM) 10K type strain sequencing project: providing services to taxonomists for standard genome sequencing and annotation.</title>
        <authorList>
            <consortium name="The Broad Institute Genomics Platform"/>
            <consortium name="The Broad Institute Genome Sequencing Center for Infectious Disease"/>
            <person name="Wu L."/>
            <person name="Ma J."/>
        </authorList>
    </citation>
    <scope>NUCLEOTIDE SEQUENCE [LARGE SCALE GENOMIC DNA]</scope>
    <source>
        <strain evidence="2">CCUG 2113</strain>
    </source>
</reference>